<dbReference type="InterPro" id="IPR042098">
    <property type="entry name" value="TauD-like_sf"/>
</dbReference>
<dbReference type="InterPro" id="IPR051323">
    <property type="entry name" value="AtsK-like"/>
</dbReference>
<dbReference type="EMBL" id="CCSD01000045">
    <property type="protein sequence ID" value="CDZ87833.1"/>
    <property type="molecule type" value="Genomic_DNA"/>
</dbReference>
<dbReference type="GO" id="GO:0046872">
    <property type="term" value="F:metal ion binding"/>
    <property type="evidence" value="ECO:0007669"/>
    <property type="project" value="UniProtKB-KW"/>
</dbReference>
<dbReference type="GO" id="GO:0000908">
    <property type="term" value="F:taurine dioxygenase activity"/>
    <property type="evidence" value="ECO:0007669"/>
    <property type="project" value="UniProtKB-EC"/>
</dbReference>
<evidence type="ECO:0000256" key="4">
    <source>
        <dbReference type="ARBA" id="ARBA00022964"/>
    </source>
</evidence>
<evidence type="ECO:0000259" key="7">
    <source>
        <dbReference type="Pfam" id="PF02668"/>
    </source>
</evidence>
<keyword evidence="6" id="KW-0408">Iron</keyword>
<comment type="cofactor">
    <cofactor evidence="1">
        <name>Fe(2+)</name>
        <dbReference type="ChEBI" id="CHEBI:29033"/>
    </cofactor>
</comment>
<protein>
    <submittedName>
        <fullName evidence="8">Putative alkylsulfatase (Atsk-like)</fullName>
        <ecNumber evidence="8">1.14.11.17</ecNumber>
    </submittedName>
</protein>
<feature type="domain" description="TauD/TfdA-like" evidence="7">
    <location>
        <begin position="20"/>
        <end position="283"/>
    </location>
</feature>
<organism evidence="8 9">
    <name type="scientific">Rhodococcus ruber</name>
    <dbReference type="NCBI Taxonomy" id="1830"/>
    <lineage>
        <taxon>Bacteria</taxon>
        <taxon>Bacillati</taxon>
        <taxon>Actinomycetota</taxon>
        <taxon>Actinomycetes</taxon>
        <taxon>Mycobacteriales</taxon>
        <taxon>Nocardiaceae</taxon>
        <taxon>Rhodococcus</taxon>
    </lineage>
</organism>
<dbReference type="OrthoDB" id="581608at2"/>
<dbReference type="GO" id="GO:0005737">
    <property type="term" value="C:cytoplasm"/>
    <property type="evidence" value="ECO:0007669"/>
    <property type="project" value="TreeGrafter"/>
</dbReference>
<evidence type="ECO:0000313" key="9">
    <source>
        <dbReference type="Proteomes" id="UP000042997"/>
    </source>
</evidence>
<evidence type="ECO:0000256" key="2">
    <source>
        <dbReference type="ARBA" id="ARBA00005896"/>
    </source>
</evidence>
<evidence type="ECO:0000256" key="6">
    <source>
        <dbReference type="ARBA" id="ARBA00023004"/>
    </source>
</evidence>
<dbReference type="PANTHER" id="PTHR30468">
    <property type="entry name" value="ALPHA-KETOGLUTARATE-DEPENDENT SULFONATE DIOXYGENASE"/>
    <property type="match status" value="1"/>
</dbReference>
<dbReference type="AlphaFoldDB" id="A0A098BGH4"/>
<dbReference type="GeneID" id="66837153"/>
<sequence>MSVDFDTRTAPARDVTVVRLGGHVGARIDGVRLGGDLDGRTVEAIRRALAEHKVIFFRDQHHLDDASQYAFAELLGTPTTAHPTVTSRGAHVLPIDSDYGTANSWHTDVSFVDRIPKASILRAVELPPYGGSTTWASGVAAYEGLPGPLKTLAENLWATHTNVYDYAAESAEHLRDGADERVAEYRAEFRSEYFATEHPVVRVHPETGERSLLLGHFVEGFVGLSGRQSQALFRLLQDHQTRLEYTTRWHWAAGDVAIWDNRATQHYAVADYDGRHRRLHRITLAGDVPVSVHGETSRSVAGDAGAYSIIETPRPLAS</sequence>
<keyword evidence="5 8" id="KW-0560">Oxidoreductase</keyword>
<evidence type="ECO:0000256" key="5">
    <source>
        <dbReference type="ARBA" id="ARBA00023002"/>
    </source>
</evidence>
<gene>
    <name evidence="8" type="ORF">RHRU231_350050</name>
</gene>
<reference evidence="8 9" key="1">
    <citation type="journal article" date="2014" name="Genome Announc.">
        <title>Draft Genome Sequence of Propane- and Butane-Oxidizing Actinobacterium Rhodococcus ruber IEGM 231.</title>
        <authorList>
            <person name="Ivshina I.B."/>
            <person name="Kuyukina M.S."/>
            <person name="Krivoruchko A.V."/>
            <person name="Barbe V."/>
            <person name="Fischer C."/>
        </authorList>
    </citation>
    <scope>NUCLEOTIDE SEQUENCE [LARGE SCALE GENOMIC DNA]</scope>
</reference>
<proteinExistence type="inferred from homology"/>
<comment type="similarity">
    <text evidence="2">Belongs to the TfdA dioxygenase family.</text>
</comment>
<dbReference type="Gene3D" id="3.60.130.10">
    <property type="entry name" value="Clavaminate synthase-like"/>
    <property type="match status" value="1"/>
</dbReference>
<dbReference type="InterPro" id="IPR003819">
    <property type="entry name" value="TauD/TfdA-like"/>
</dbReference>
<evidence type="ECO:0000256" key="1">
    <source>
        <dbReference type="ARBA" id="ARBA00001954"/>
    </source>
</evidence>
<dbReference type="EC" id="1.14.11.17" evidence="8"/>
<name>A0A098BGH4_9NOCA</name>
<dbReference type="PANTHER" id="PTHR30468:SF5">
    <property type="entry name" value="ALPHA-KETOGLUTARATE-DEPENDENT SULFATE ESTER DIOXYGENASE"/>
    <property type="match status" value="1"/>
</dbReference>
<dbReference type="eggNOG" id="COG2175">
    <property type="taxonomic scope" value="Bacteria"/>
</dbReference>
<dbReference type="Proteomes" id="UP000042997">
    <property type="component" value="Unassembled WGS sequence"/>
</dbReference>
<keyword evidence="3" id="KW-0479">Metal-binding</keyword>
<accession>A0A098BGH4</accession>
<dbReference type="Pfam" id="PF02668">
    <property type="entry name" value="TauD"/>
    <property type="match status" value="1"/>
</dbReference>
<dbReference type="SUPFAM" id="SSF51197">
    <property type="entry name" value="Clavaminate synthase-like"/>
    <property type="match status" value="1"/>
</dbReference>
<dbReference type="RefSeq" id="WP_040270874.1">
    <property type="nucleotide sequence ID" value="NZ_CP023714.1"/>
</dbReference>
<evidence type="ECO:0000256" key="3">
    <source>
        <dbReference type="ARBA" id="ARBA00022723"/>
    </source>
</evidence>
<evidence type="ECO:0000313" key="8">
    <source>
        <dbReference type="EMBL" id="CDZ87833.1"/>
    </source>
</evidence>
<keyword evidence="4" id="KW-0223">Dioxygenase</keyword>